<feature type="signal peptide" evidence="1">
    <location>
        <begin position="1"/>
        <end position="20"/>
    </location>
</feature>
<proteinExistence type="predicted"/>
<dbReference type="PROSITE" id="PS51257">
    <property type="entry name" value="PROKAR_LIPOPROTEIN"/>
    <property type="match status" value="1"/>
</dbReference>
<name>A0A1M6IW49_9RHOB</name>
<evidence type="ECO:0000256" key="1">
    <source>
        <dbReference type="SAM" id="SignalP"/>
    </source>
</evidence>
<evidence type="ECO:0000313" key="2">
    <source>
        <dbReference type="EMBL" id="SHJ38642.1"/>
    </source>
</evidence>
<evidence type="ECO:0008006" key="4">
    <source>
        <dbReference type="Google" id="ProtNLM"/>
    </source>
</evidence>
<dbReference type="Proteomes" id="UP000184040">
    <property type="component" value="Unassembled WGS sequence"/>
</dbReference>
<keyword evidence="1" id="KW-0732">Signal</keyword>
<reference evidence="2 3" key="1">
    <citation type="submission" date="2016-11" db="EMBL/GenBank/DDBJ databases">
        <authorList>
            <person name="Jaros S."/>
            <person name="Januszkiewicz K."/>
            <person name="Wedrychowicz H."/>
        </authorList>
    </citation>
    <scope>NUCLEOTIDE SEQUENCE [LARGE SCALE GENOMIC DNA]</scope>
    <source>
        <strain evidence="2 3">DSM 26892</strain>
    </source>
</reference>
<protein>
    <recommendedName>
        <fullName evidence="4">Protease inhibitor Inh</fullName>
    </recommendedName>
</protein>
<feature type="chain" id="PRO_5012997269" description="Protease inhibitor Inh" evidence="1">
    <location>
        <begin position="21"/>
        <end position="83"/>
    </location>
</feature>
<sequence>MRRQLILVTALVALTGCVEATGGRSAQPSAAALAALPQGMNPGFLIRDSNGCWGLALEASATPTGIPLRDATGQQVCDGDAVT</sequence>
<dbReference type="AlphaFoldDB" id="A0A1M6IW49"/>
<gene>
    <name evidence="2" type="ORF">SAMN04488012_108130</name>
</gene>
<organism evidence="2 3">
    <name type="scientific">Palleronia salina</name>
    <dbReference type="NCBI Taxonomy" id="313368"/>
    <lineage>
        <taxon>Bacteria</taxon>
        <taxon>Pseudomonadati</taxon>
        <taxon>Pseudomonadota</taxon>
        <taxon>Alphaproteobacteria</taxon>
        <taxon>Rhodobacterales</taxon>
        <taxon>Roseobacteraceae</taxon>
        <taxon>Palleronia</taxon>
    </lineage>
</organism>
<dbReference type="EMBL" id="FQZA01000008">
    <property type="protein sequence ID" value="SHJ38642.1"/>
    <property type="molecule type" value="Genomic_DNA"/>
</dbReference>
<evidence type="ECO:0000313" key="3">
    <source>
        <dbReference type="Proteomes" id="UP000184040"/>
    </source>
</evidence>
<dbReference type="STRING" id="313368.SAMN04488012_108130"/>
<accession>A0A1M6IW49</accession>
<keyword evidence="3" id="KW-1185">Reference proteome</keyword>
<dbReference type="RefSeq" id="WP_073129089.1">
    <property type="nucleotide sequence ID" value="NZ_FQZA01000008.1"/>
</dbReference>